<keyword evidence="3" id="KW-1185">Reference proteome</keyword>
<dbReference type="Pfam" id="PF04120">
    <property type="entry name" value="Iron_permease"/>
    <property type="match status" value="1"/>
</dbReference>
<dbReference type="RefSeq" id="WP_263542033.1">
    <property type="nucleotide sequence ID" value="NZ_JAOVZO020000009.1"/>
</dbReference>
<dbReference type="AlphaFoldDB" id="A0A9X3YHQ6"/>
<dbReference type="InterPro" id="IPR007251">
    <property type="entry name" value="Iron_permease_Fet4"/>
</dbReference>
<dbReference type="EMBL" id="JAOVZO020000009">
    <property type="protein sequence ID" value="MDC8012486.1"/>
    <property type="molecule type" value="Genomic_DNA"/>
</dbReference>
<keyword evidence="1" id="KW-0472">Membrane</keyword>
<accession>A0A9X3YHQ6</accession>
<reference evidence="2" key="1">
    <citation type="submission" date="2023-02" db="EMBL/GenBank/DDBJ databases">
        <title>Tahibacter soli sp. nov. isolated from soil.</title>
        <authorList>
            <person name="Baek J.H."/>
            <person name="Lee J.K."/>
            <person name="Choi D.G."/>
            <person name="Jeon C.O."/>
        </authorList>
    </citation>
    <scope>NUCLEOTIDE SEQUENCE</scope>
    <source>
        <strain evidence="2">BL</strain>
    </source>
</reference>
<evidence type="ECO:0000256" key="1">
    <source>
        <dbReference type="SAM" id="Phobius"/>
    </source>
</evidence>
<protein>
    <submittedName>
        <fullName evidence="2">Low affinity iron permease family protein</fullName>
    </submittedName>
</protein>
<dbReference type="GO" id="GO:0055085">
    <property type="term" value="P:transmembrane transport"/>
    <property type="evidence" value="ECO:0007669"/>
    <property type="project" value="InterPro"/>
</dbReference>
<evidence type="ECO:0000313" key="3">
    <source>
        <dbReference type="Proteomes" id="UP001139971"/>
    </source>
</evidence>
<name>A0A9X3YHQ6_9GAMM</name>
<organism evidence="2 3">
    <name type="scientific">Tahibacter soli</name>
    <dbReference type="NCBI Taxonomy" id="2983605"/>
    <lineage>
        <taxon>Bacteria</taxon>
        <taxon>Pseudomonadati</taxon>
        <taxon>Pseudomonadota</taxon>
        <taxon>Gammaproteobacteria</taxon>
        <taxon>Lysobacterales</taxon>
        <taxon>Rhodanobacteraceae</taxon>
        <taxon>Tahibacter</taxon>
    </lineage>
</organism>
<feature type="transmembrane region" description="Helical" evidence="1">
    <location>
        <begin position="58"/>
        <end position="77"/>
    </location>
</feature>
<evidence type="ECO:0000313" key="2">
    <source>
        <dbReference type="EMBL" id="MDC8012486.1"/>
    </source>
</evidence>
<comment type="caution">
    <text evidence="2">The sequence shown here is derived from an EMBL/GenBank/DDBJ whole genome shotgun (WGS) entry which is preliminary data.</text>
</comment>
<feature type="transmembrane region" description="Helical" evidence="1">
    <location>
        <begin position="21"/>
        <end position="46"/>
    </location>
</feature>
<sequence length="160" mass="17647">MNANEATATGPAHRHSLFDRLAGRVTHAVGTPAAFAIAMLIVIIWAATGPLFGYSETWQLIINTGTTIVTFLMVFVIQQSQNKDSVALHLKLNELLASHHSASNRLIAIEDLDEEELLVLRKFYCRLAELAAQSHGLKQTHSLDEADDAHEAKLKAPRKR</sequence>
<proteinExistence type="predicted"/>
<dbReference type="Proteomes" id="UP001139971">
    <property type="component" value="Unassembled WGS sequence"/>
</dbReference>
<gene>
    <name evidence="2" type="ORF">OD750_007995</name>
</gene>
<keyword evidence="1" id="KW-0812">Transmembrane</keyword>
<keyword evidence="1" id="KW-1133">Transmembrane helix</keyword>